<keyword evidence="1" id="KW-0862">Zinc</keyword>
<comment type="similarity">
    <text evidence="1">Belongs to the MurCDEF family. MurT subfamily.</text>
</comment>
<keyword evidence="1 5" id="KW-0436">Ligase</keyword>
<dbReference type="Pfam" id="PF08245">
    <property type="entry name" value="Mur_ligase_M"/>
    <property type="match status" value="1"/>
</dbReference>
<keyword evidence="1" id="KW-0133">Cell shape</keyword>
<feature type="domain" description="Lipid II isoglutaminyl synthase (glutamine-hydrolyzing) subunit MurT C-terminal" evidence="4">
    <location>
        <begin position="375"/>
        <end position="477"/>
    </location>
</feature>
<dbReference type="GO" id="GO:0071555">
    <property type="term" value="P:cell wall organization"/>
    <property type="evidence" value="ECO:0007669"/>
    <property type="project" value="UniProtKB-KW"/>
</dbReference>
<dbReference type="SUPFAM" id="SSF53623">
    <property type="entry name" value="MurD-like peptide ligases, catalytic domain"/>
    <property type="match status" value="1"/>
</dbReference>
<dbReference type="GO" id="GO:0016881">
    <property type="term" value="F:acid-amino acid ligase activity"/>
    <property type="evidence" value="ECO:0007669"/>
    <property type="project" value="InterPro"/>
</dbReference>
<dbReference type="GO" id="GO:0008360">
    <property type="term" value="P:regulation of cell shape"/>
    <property type="evidence" value="ECO:0007669"/>
    <property type="project" value="UniProtKB-KW"/>
</dbReference>
<dbReference type="GO" id="GO:0009252">
    <property type="term" value="P:peptidoglycan biosynthetic process"/>
    <property type="evidence" value="ECO:0007669"/>
    <property type="project" value="UniProtKB-UniRule"/>
</dbReference>
<organism evidence="5 6">
    <name type="scientific">Cutibacterium granulosum</name>
    <dbReference type="NCBI Taxonomy" id="33011"/>
    <lineage>
        <taxon>Bacteria</taxon>
        <taxon>Bacillati</taxon>
        <taxon>Actinomycetota</taxon>
        <taxon>Actinomycetes</taxon>
        <taxon>Propionibacteriales</taxon>
        <taxon>Propionibacteriaceae</taxon>
        <taxon>Cutibacterium</taxon>
    </lineage>
</organism>
<keyword evidence="1" id="KW-0479">Metal-binding</keyword>
<dbReference type="GO" id="GO:0008270">
    <property type="term" value="F:zinc ion binding"/>
    <property type="evidence" value="ECO:0007669"/>
    <property type="project" value="UniProtKB-UniRule"/>
</dbReference>
<dbReference type="InterPro" id="IPR036565">
    <property type="entry name" value="Mur-like_cat_sf"/>
</dbReference>
<comment type="function">
    <text evidence="1">The lipid II isoglutaminyl synthase complex catalyzes the formation of alpha-D-isoglutamine in the cell wall lipid II stem peptide. The MurT subunit catalyzes the ATP-dependent amidation of D-glutamate residue of lipid II, converting it to an isoglutamine residue.</text>
</comment>
<evidence type="ECO:0000256" key="2">
    <source>
        <dbReference type="SAM" id="MobiDB-lite"/>
    </source>
</evidence>
<feature type="domain" description="Mur ligase central" evidence="3">
    <location>
        <begin position="125"/>
        <end position="337"/>
    </location>
</feature>
<keyword evidence="1" id="KW-0961">Cell wall biogenesis/degradation</keyword>
<dbReference type="EMBL" id="LT906441">
    <property type="protein sequence ID" value="SNV38163.1"/>
    <property type="molecule type" value="Genomic_DNA"/>
</dbReference>
<dbReference type="InterPro" id="IPR043703">
    <property type="entry name" value="Lipid_II_synth_MurT"/>
</dbReference>
<evidence type="ECO:0000313" key="5">
    <source>
        <dbReference type="EMBL" id="SNV38163.1"/>
    </source>
</evidence>
<dbReference type="eggNOG" id="COG0769">
    <property type="taxonomic scope" value="Bacteria"/>
</dbReference>
<dbReference type="Proteomes" id="UP000215332">
    <property type="component" value="Chromosome 1"/>
</dbReference>
<comment type="pathway">
    <text evidence="1">Cell wall biogenesis; peptidoglycan biosynthesis.</text>
</comment>
<dbReference type="PANTHER" id="PTHR23135:SF7">
    <property type="entry name" value="LIPID II ISOGLUTAMINYL SYNTHASE (GLUTAMINE-HYDROLYZING) SUBUNIT MURT"/>
    <property type="match status" value="1"/>
</dbReference>
<dbReference type="PANTHER" id="PTHR23135">
    <property type="entry name" value="MUR LIGASE FAMILY MEMBER"/>
    <property type="match status" value="1"/>
</dbReference>
<feature type="binding site" evidence="1">
    <location>
        <position position="291"/>
    </location>
    <ligand>
        <name>Zn(2+)</name>
        <dbReference type="ChEBI" id="CHEBI:29105"/>
    </ligand>
</feature>
<sequence>MNSVKAPAPPTSSISTHPESLHHDHCPETLFRFTKPPNHQTHDVSIHEAGKPAMMDLMTSTQIQAPPQPSLSFRLRAALVIGRLAASASRLAGKGSGSSIRGKVTLALAPQAFPELIAPRQIAAVTGTNGKTTTTHFLTAAVHASRGIEPDDIVTNADGANLHAGIVSALGQAPEARNAILEVDERVVADVVRQGHPRVLVLLNFSRDQLDRNHELTFLGREWREALEEAGEEGPTVVANAADPLIVWAAQAAHRTVWVDTKPRWTADSVLCPQCGSILLHDDNGWRCEECGLHQPEADWWVDDRKAMRKDGHEYELEISVPGSFNLANATCALAAATEMGVDPYDALLGMREVSSPAGRYATTSINDVLVRLMLSKNPAGWTESLPLATSDPLILAIDAVAADGKDVSWLWDVDYEQLAGRTVICTGPRALDLGVRLEYAGVDHVVIEDLSDVFVCPLLQGRWDQPHPIDVLATYTPFQKLRRMGEHI</sequence>
<reference evidence="5 6" key="1">
    <citation type="submission" date="2017-06" db="EMBL/GenBank/DDBJ databases">
        <authorList>
            <consortium name="Pathogen Informatics"/>
        </authorList>
    </citation>
    <scope>NUCLEOTIDE SEQUENCE [LARGE SCALE GENOMIC DNA]</scope>
    <source>
        <strain evidence="5 6">NCTC11865</strain>
    </source>
</reference>
<evidence type="ECO:0000259" key="4">
    <source>
        <dbReference type="Pfam" id="PF08353"/>
    </source>
</evidence>
<dbReference type="AlphaFoldDB" id="A0A239WW36"/>
<gene>
    <name evidence="1" type="primary">murT</name>
    <name evidence="5" type="ORF">SAMEA4412665_01647</name>
</gene>
<comment type="catalytic activity">
    <reaction evidence="1">
        <text>beta-D-GlcNAc-(1-&gt;4)-Mur2Ac(oyl-L-Ala-gamma-D-O-P-Glu-L-Lys-D-Ala-D-Ala)-di-trans,octa-cis-undecaprenyl diphosphate + NH4(+) = beta-D-GlcNAc-(1-&gt;4)-Mur2Ac(oyl-L-Ala-D-isoglutaminyl-L-Lys-D-Ala-D-Ala)-di-trans,octa-cis-undecaprenyl diphosphate + phosphate + H(+)</text>
        <dbReference type="Rhea" id="RHEA:57932"/>
        <dbReference type="ChEBI" id="CHEBI:15378"/>
        <dbReference type="ChEBI" id="CHEBI:28938"/>
        <dbReference type="ChEBI" id="CHEBI:43474"/>
        <dbReference type="ChEBI" id="CHEBI:62233"/>
        <dbReference type="ChEBI" id="CHEBI:143132"/>
    </reaction>
</comment>
<comment type="subunit">
    <text evidence="1">Forms a heterodimer with GatD.</text>
</comment>
<dbReference type="GO" id="GO:0140282">
    <property type="term" value="F:carbon-nitrogen ligase activity on lipid II"/>
    <property type="evidence" value="ECO:0007669"/>
    <property type="project" value="UniProtKB-UniRule"/>
</dbReference>
<comment type="catalytic activity">
    <reaction evidence="1">
        <text>beta-D-GlcNAc-(1-&gt;4)-Mur2Ac(oyl-L-Ala-gamma-D-Glu-L-Lys-D-Ala-D-Ala)-di-trans,octa-cis-undecaprenyl diphosphate + ATP = beta-D-GlcNAc-(1-&gt;4)-Mur2Ac(oyl-L-Ala-gamma-D-O-P-Glu-L-Lys-D-Ala-D-Ala)-di-trans,octa-cis-undecaprenyl diphosphate + ADP</text>
        <dbReference type="Rhea" id="RHEA:59488"/>
        <dbReference type="ChEBI" id="CHEBI:30616"/>
        <dbReference type="ChEBI" id="CHEBI:60033"/>
        <dbReference type="ChEBI" id="CHEBI:143132"/>
        <dbReference type="ChEBI" id="CHEBI:456216"/>
    </reaction>
</comment>
<feature type="region of interest" description="Disordered" evidence="2">
    <location>
        <begin position="1"/>
        <end position="24"/>
    </location>
</feature>
<feature type="active site" evidence="1">
    <location>
        <position position="407"/>
    </location>
</feature>
<proteinExistence type="inferred from homology"/>
<dbReference type="UniPathway" id="UPA00219"/>
<accession>A0A239WW36</accession>
<keyword evidence="1" id="KW-0067">ATP-binding</keyword>
<feature type="binding site" evidence="1">
    <location>
        <position position="275"/>
    </location>
    <ligand>
        <name>Zn(2+)</name>
        <dbReference type="ChEBI" id="CHEBI:29105"/>
    </ligand>
</feature>
<comment type="catalytic activity">
    <reaction evidence="1">
        <text>beta-D-GlcNAc-(1-&gt;4)-Mur2Ac(oyl-L-Ala-gamma-D-Glu-L-Lys-D-Ala-D-Ala)-di-trans,octa-cis-undecaprenyl diphosphate + L-glutamine + ATP + H2O = beta-D-GlcNAc-(1-&gt;4)-Mur2Ac(oyl-L-Ala-D-isoglutaminyl-L-Lys-D-Ala-D-Ala)-di-trans,octa-cis-undecaprenyl diphosphate + L-glutamate + ADP + phosphate + H(+)</text>
        <dbReference type="Rhea" id="RHEA:57928"/>
        <dbReference type="ChEBI" id="CHEBI:15377"/>
        <dbReference type="ChEBI" id="CHEBI:15378"/>
        <dbReference type="ChEBI" id="CHEBI:29985"/>
        <dbReference type="ChEBI" id="CHEBI:30616"/>
        <dbReference type="ChEBI" id="CHEBI:43474"/>
        <dbReference type="ChEBI" id="CHEBI:58359"/>
        <dbReference type="ChEBI" id="CHEBI:60033"/>
        <dbReference type="ChEBI" id="CHEBI:62233"/>
        <dbReference type="ChEBI" id="CHEBI:456216"/>
        <dbReference type="EC" id="6.3.5.13"/>
    </reaction>
</comment>
<feature type="binding site" evidence="1">
    <location>
        <position position="288"/>
    </location>
    <ligand>
        <name>Zn(2+)</name>
        <dbReference type="ChEBI" id="CHEBI:29105"/>
    </ligand>
</feature>
<evidence type="ECO:0000313" key="6">
    <source>
        <dbReference type="Proteomes" id="UP000215332"/>
    </source>
</evidence>
<dbReference type="InterPro" id="IPR013564">
    <property type="entry name" value="MurT_C"/>
</dbReference>
<dbReference type="Gene3D" id="3.40.1190.10">
    <property type="entry name" value="Mur-like, catalytic domain"/>
    <property type="match status" value="1"/>
</dbReference>
<keyword evidence="1" id="KW-0547">Nucleotide-binding</keyword>
<evidence type="ECO:0000256" key="1">
    <source>
        <dbReference type="HAMAP-Rule" id="MF_02214"/>
    </source>
</evidence>
<keyword evidence="1" id="KW-0573">Peptidoglycan synthesis</keyword>
<name>A0A239WW36_9ACTN</name>
<dbReference type="GO" id="GO:0005524">
    <property type="term" value="F:ATP binding"/>
    <property type="evidence" value="ECO:0007669"/>
    <property type="project" value="UniProtKB-UniRule"/>
</dbReference>
<feature type="binding site" evidence="1">
    <location>
        <position position="272"/>
    </location>
    <ligand>
        <name>Zn(2+)</name>
        <dbReference type="ChEBI" id="CHEBI:29105"/>
    </ligand>
</feature>
<evidence type="ECO:0000259" key="3">
    <source>
        <dbReference type="Pfam" id="PF08245"/>
    </source>
</evidence>
<protein>
    <recommendedName>
        <fullName evidence="1">Lipid II isoglutaminyl synthase (glutamine-hydrolyzing) subunit MurT</fullName>
        <ecNumber evidence="1">6.3.5.13</ecNumber>
    </recommendedName>
</protein>
<dbReference type="HAMAP" id="MF_02214">
    <property type="entry name" value="Lipid_II_synth_MurT"/>
    <property type="match status" value="1"/>
</dbReference>
<dbReference type="EC" id="6.3.5.13" evidence="1"/>
<dbReference type="InterPro" id="IPR013221">
    <property type="entry name" value="Mur_ligase_cen"/>
</dbReference>
<dbReference type="KEGG" id="cgrn:4412665_01647"/>
<dbReference type="Pfam" id="PF08353">
    <property type="entry name" value="MurT_C"/>
    <property type="match status" value="1"/>
</dbReference>